<proteinExistence type="predicted"/>
<dbReference type="Gene3D" id="3.60.130.30">
    <property type="match status" value="1"/>
</dbReference>
<sequence length="473" mass="52996">MGDPMTKLSKNLSSCMDELLWDSSPFELFSDSQIDHKSLQKAKMRLWNQWQNVQLSSSGIGVNTTDIAKIELSRAAVDWDVERFADHAKVSPNPLNADSQQREKLAKYFNIPSFGHISELTTFVDKHGRILGWYLPEILEHINSSIKSLRSVLDWSLPKATQEEKCPWRSQGFIIPSDGGEFGAGRVTLCPGGFMQHQESAVVRDWLSEMTVTEQLLSAITSIIAPDQYLAGMESVSMLKNMVHTPNPIVWPFVFSGIEVIVNQETSYHRDIGASASVYDLLVSLGQAHKVILDIPDLGAQLRYPPRTMVYILGKVLEHGVLSWGDGERIVIAHFVKDKVHDKQGIPRSKFVIAHNFLNQGGLTPKTYKGQYEDVNLFFSESENKHLNLYAAIIEHHGEPILTSKILEALLMPCPDEDTISTLTKSCLLDIRSVKDILHLGLDRDLVLGIAHTGLNVISMSPFHAKKFEDPFI</sequence>
<name>A0A9P6ZSV6_9AGAM</name>
<organism evidence="7 8">
    <name type="scientific">Suillus placidus</name>
    <dbReference type="NCBI Taxonomy" id="48579"/>
    <lineage>
        <taxon>Eukaryota</taxon>
        <taxon>Fungi</taxon>
        <taxon>Dikarya</taxon>
        <taxon>Basidiomycota</taxon>
        <taxon>Agaricomycotina</taxon>
        <taxon>Agaricomycetes</taxon>
        <taxon>Agaricomycetidae</taxon>
        <taxon>Boletales</taxon>
        <taxon>Suillineae</taxon>
        <taxon>Suillaceae</taxon>
        <taxon>Suillus</taxon>
    </lineage>
</organism>
<evidence type="ECO:0000256" key="4">
    <source>
        <dbReference type="ARBA" id="ARBA00023002"/>
    </source>
</evidence>
<evidence type="ECO:0000256" key="1">
    <source>
        <dbReference type="ARBA" id="ARBA00001954"/>
    </source>
</evidence>
<feature type="domain" description="2OGFeDO JBP1/TET oxygenase" evidence="6">
    <location>
        <begin position="199"/>
        <end position="337"/>
    </location>
</feature>
<dbReference type="Pfam" id="PF12851">
    <property type="entry name" value="Tet_JBP"/>
    <property type="match status" value="1"/>
</dbReference>
<evidence type="ECO:0000313" key="8">
    <source>
        <dbReference type="Proteomes" id="UP000714275"/>
    </source>
</evidence>
<comment type="caution">
    <text evidence="7">The sequence shown here is derived from an EMBL/GenBank/DDBJ whole genome shotgun (WGS) entry which is preliminary data.</text>
</comment>
<keyword evidence="2" id="KW-0479">Metal-binding</keyword>
<dbReference type="GO" id="GO:0051213">
    <property type="term" value="F:dioxygenase activity"/>
    <property type="evidence" value="ECO:0007669"/>
    <property type="project" value="UniProtKB-KW"/>
</dbReference>
<keyword evidence="5" id="KW-0408">Iron</keyword>
<evidence type="ECO:0000313" key="7">
    <source>
        <dbReference type="EMBL" id="KAG1776138.1"/>
    </source>
</evidence>
<reference evidence="7" key="1">
    <citation type="journal article" date="2020" name="New Phytol.">
        <title>Comparative genomics reveals dynamic genome evolution in host specialist ectomycorrhizal fungi.</title>
        <authorList>
            <person name="Lofgren L.A."/>
            <person name="Nguyen N.H."/>
            <person name="Vilgalys R."/>
            <person name="Ruytinx J."/>
            <person name="Liao H.L."/>
            <person name="Branco S."/>
            <person name="Kuo A."/>
            <person name="LaButti K."/>
            <person name="Lipzen A."/>
            <person name="Andreopoulos W."/>
            <person name="Pangilinan J."/>
            <person name="Riley R."/>
            <person name="Hundley H."/>
            <person name="Na H."/>
            <person name="Barry K."/>
            <person name="Grigoriev I.V."/>
            <person name="Stajich J.E."/>
            <person name="Kennedy P.G."/>
        </authorList>
    </citation>
    <scope>NUCLEOTIDE SEQUENCE</scope>
    <source>
        <strain evidence="7">DOB743</strain>
    </source>
</reference>
<keyword evidence="3" id="KW-0223">Dioxygenase</keyword>
<gene>
    <name evidence="7" type="ORF">EV702DRAFT_1046308</name>
</gene>
<keyword evidence="4" id="KW-0560">Oxidoreductase</keyword>
<protein>
    <recommendedName>
        <fullName evidence="6">2OGFeDO JBP1/TET oxygenase domain-containing protein</fullName>
    </recommendedName>
</protein>
<dbReference type="OrthoDB" id="2609426at2759"/>
<keyword evidence="8" id="KW-1185">Reference proteome</keyword>
<dbReference type="AlphaFoldDB" id="A0A9P6ZSV6"/>
<comment type="cofactor">
    <cofactor evidence="1">
        <name>Fe(2+)</name>
        <dbReference type="ChEBI" id="CHEBI:29033"/>
    </cofactor>
</comment>
<dbReference type="Proteomes" id="UP000714275">
    <property type="component" value="Unassembled WGS sequence"/>
</dbReference>
<accession>A0A9P6ZSV6</accession>
<evidence type="ECO:0000256" key="2">
    <source>
        <dbReference type="ARBA" id="ARBA00022723"/>
    </source>
</evidence>
<evidence type="ECO:0000259" key="6">
    <source>
        <dbReference type="Pfam" id="PF12851"/>
    </source>
</evidence>
<evidence type="ECO:0000256" key="3">
    <source>
        <dbReference type="ARBA" id="ARBA00022964"/>
    </source>
</evidence>
<dbReference type="InterPro" id="IPR024779">
    <property type="entry name" value="2OGFeDO_JBP1/TET_oxygenase_dom"/>
</dbReference>
<evidence type="ECO:0000256" key="5">
    <source>
        <dbReference type="ARBA" id="ARBA00023004"/>
    </source>
</evidence>
<dbReference type="EMBL" id="JABBWD010000028">
    <property type="protein sequence ID" value="KAG1776138.1"/>
    <property type="molecule type" value="Genomic_DNA"/>
</dbReference>
<dbReference type="GO" id="GO:0046872">
    <property type="term" value="F:metal ion binding"/>
    <property type="evidence" value="ECO:0007669"/>
    <property type="project" value="UniProtKB-KW"/>
</dbReference>